<dbReference type="InterPro" id="IPR002156">
    <property type="entry name" value="RNaseH_domain"/>
</dbReference>
<dbReference type="CDD" id="cd09280">
    <property type="entry name" value="RNase_HI_eukaryote_like"/>
    <property type="match status" value="1"/>
</dbReference>
<evidence type="ECO:0000313" key="9">
    <source>
        <dbReference type="EMBL" id="KAF5364773.1"/>
    </source>
</evidence>
<dbReference type="GO" id="GO:0043137">
    <property type="term" value="P:DNA replication, removal of RNA primer"/>
    <property type="evidence" value="ECO:0007669"/>
    <property type="project" value="TreeGrafter"/>
</dbReference>
<dbReference type="Pfam" id="PF00075">
    <property type="entry name" value="RNase_H"/>
    <property type="match status" value="1"/>
</dbReference>
<proteinExistence type="inferred from homology"/>
<evidence type="ECO:0000259" key="8">
    <source>
        <dbReference type="PROSITE" id="PS50879"/>
    </source>
</evidence>
<evidence type="ECO:0000256" key="4">
    <source>
        <dbReference type="ARBA" id="ARBA00022722"/>
    </source>
</evidence>
<keyword evidence="6" id="KW-0255">Endonuclease</keyword>
<dbReference type="PANTHER" id="PTHR10642">
    <property type="entry name" value="RIBONUCLEASE H1"/>
    <property type="match status" value="1"/>
</dbReference>
<feature type="domain" description="RNase H type-1" evidence="8">
    <location>
        <begin position="12"/>
        <end position="152"/>
    </location>
</feature>
<name>A0A8H5GH70_9AGAR</name>
<keyword evidence="10" id="KW-1185">Reference proteome</keyword>
<dbReference type="AlphaFoldDB" id="A0A8H5GH70"/>
<dbReference type="EC" id="3.1.26.4" evidence="3"/>
<evidence type="ECO:0000256" key="3">
    <source>
        <dbReference type="ARBA" id="ARBA00012180"/>
    </source>
</evidence>
<dbReference type="SUPFAM" id="SSF53098">
    <property type="entry name" value="Ribonuclease H-like"/>
    <property type="match status" value="1"/>
</dbReference>
<dbReference type="PROSITE" id="PS50879">
    <property type="entry name" value="RNASE_H_1"/>
    <property type="match status" value="1"/>
</dbReference>
<comment type="catalytic activity">
    <reaction evidence="1">
        <text>Endonucleolytic cleavage to 5'-phosphomonoester.</text>
        <dbReference type="EC" id="3.1.26.4"/>
    </reaction>
</comment>
<evidence type="ECO:0000256" key="5">
    <source>
        <dbReference type="ARBA" id="ARBA00022723"/>
    </source>
</evidence>
<organism evidence="9 10">
    <name type="scientific">Tetrapyrgos nigripes</name>
    <dbReference type="NCBI Taxonomy" id="182062"/>
    <lineage>
        <taxon>Eukaryota</taxon>
        <taxon>Fungi</taxon>
        <taxon>Dikarya</taxon>
        <taxon>Basidiomycota</taxon>
        <taxon>Agaricomycotina</taxon>
        <taxon>Agaricomycetes</taxon>
        <taxon>Agaricomycetidae</taxon>
        <taxon>Agaricales</taxon>
        <taxon>Marasmiineae</taxon>
        <taxon>Marasmiaceae</taxon>
        <taxon>Tetrapyrgos</taxon>
    </lineage>
</organism>
<keyword evidence="4" id="KW-0540">Nuclease</keyword>
<dbReference type="InterPro" id="IPR036397">
    <property type="entry name" value="RNaseH_sf"/>
</dbReference>
<dbReference type="InterPro" id="IPR012337">
    <property type="entry name" value="RNaseH-like_sf"/>
</dbReference>
<comment type="similarity">
    <text evidence="2">Belongs to the RNase H family.</text>
</comment>
<evidence type="ECO:0000256" key="2">
    <source>
        <dbReference type="ARBA" id="ARBA00005300"/>
    </source>
</evidence>
<accession>A0A8H5GH70</accession>
<dbReference type="GO" id="GO:0003676">
    <property type="term" value="F:nucleic acid binding"/>
    <property type="evidence" value="ECO:0007669"/>
    <property type="project" value="InterPro"/>
</dbReference>
<sequence>MRKLYGEVFTTQTNALYIFTDGSCFDNGTSRARAGAGVSAGHGSDFSCSARVVGDQTNNCGEVLAILIALSKVNQHCSLSIHTDSEYTIHSIAHWAIKNTSTGWKCPNGDILKDIAAWLAYCTALLFITHVKAHNRNTHNKMADQLAKEGAMQPISQSHYIPLLPSTKPNPPPPH</sequence>
<dbReference type="OrthoDB" id="245563at2759"/>
<dbReference type="Gene3D" id="3.30.420.10">
    <property type="entry name" value="Ribonuclease H-like superfamily/Ribonuclease H"/>
    <property type="match status" value="1"/>
</dbReference>
<evidence type="ECO:0000256" key="6">
    <source>
        <dbReference type="ARBA" id="ARBA00022759"/>
    </source>
</evidence>
<comment type="caution">
    <text evidence="9">The sequence shown here is derived from an EMBL/GenBank/DDBJ whole genome shotgun (WGS) entry which is preliminary data.</text>
</comment>
<gene>
    <name evidence="9" type="ORF">D9758_009285</name>
</gene>
<dbReference type="InterPro" id="IPR050092">
    <property type="entry name" value="RNase_H"/>
</dbReference>
<dbReference type="PANTHER" id="PTHR10642:SF26">
    <property type="entry name" value="RIBONUCLEASE H1"/>
    <property type="match status" value="1"/>
</dbReference>
<keyword evidence="7" id="KW-0378">Hydrolase</keyword>
<protein>
    <recommendedName>
        <fullName evidence="3">ribonuclease H</fullName>
        <ecNumber evidence="3">3.1.26.4</ecNumber>
    </recommendedName>
</protein>
<dbReference type="Proteomes" id="UP000559256">
    <property type="component" value="Unassembled WGS sequence"/>
</dbReference>
<evidence type="ECO:0000313" key="10">
    <source>
        <dbReference type="Proteomes" id="UP000559256"/>
    </source>
</evidence>
<evidence type="ECO:0000256" key="7">
    <source>
        <dbReference type="ARBA" id="ARBA00022801"/>
    </source>
</evidence>
<dbReference type="GO" id="GO:0004523">
    <property type="term" value="F:RNA-DNA hybrid ribonuclease activity"/>
    <property type="evidence" value="ECO:0007669"/>
    <property type="project" value="UniProtKB-EC"/>
</dbReference>
<evidence type="ECO:0000256" key="1">
    <source>
        <dbReference type="ARBA" id="ARBA00000077"/>
    </source>
</evidence>
<dbReference type="EMBL" id="JAACJM010000031">
    <property type="protein sequence ID" value="KAF5364773.1"/>
    <property type="molecule type" value="Genomic_DNA"/>
</dbReference>
<reference evidence="9 10" key="1">
    <citation type="journal article" date="2020" name="ISME J.">
        <title>Uncovering the hidden diversity of litter-decomposition mechanisms in mushroom-forming fungi.</title>
        <authorList>
            <person name="Floudas D."/>
            <person name="Bentzer J."/>
            <person name="Ahren D."/>
            <person name="Johansson T."/>
            <person name="Persson P."/>
            <person name="Tunlid A."/>
        </authorList>
    </citation>
    <scope>NUCLEOTIDE SEQUENCE [LARGE SCALE GENOMIC DNA]</scope>
    <source>
        <strain evidence="9 10">CBS 291.85</strain>
    </source>
</reference>
<dbReference type="GO" id="GO:0046872">
    <property type="term" value="F:metal ion binding"/>
    <property type="evidence" value="ECO:0007669"/>
    <property type="project" value="UniProtKB-KW"/>
</dbReference>
<keyword evidence="5" id="KW-0479">Metal-binding</keyword>